<name>A0A843UJH1_COLES</name>
<accession>A0A843UJH1</accession>
<comment type="caution">
    <text evidence="1">The sequence shown here is derived from an EMBL/GenBank/DDBJ whole genome shotgun (WGS) entry which is preliminary data.</text>
</comment>
<dbReference type="Proteomes" id="UP000652761">
    <property type="component" value="Unassembled WGS sequence"/>
</dbReference>
<dbReference type="AlphaFoldDB" id="A0A843UJH1"/>
<protein>
    <submittedName>
        <fullName evidence="1">Uncharacterized protein</fullName>
    </submittedName>
</protein>
<evidence type="ECO:0000313" key="2">
    <source>
        <dbReference type="Proteomes" id="UP000652761"/>
    </source>
</evidence>
<sequence length="88" mass="10085">MRDRVGTAKKRRWGRCSWEDGSVGKTVAVKPSRLGFAPNPSRVPSAAEEEEEQRQLFSNAKYYVLFFQIRGLQVFKEVWAIPNLNGLQ</sequence>
<organism evidence="1 2">
    <name type="scientific">Colocasia esculenta</name>
    <name type="common">Wild taro</name>
    <name type="synonym">Arum esculentum</name>
    <dbReference type="NCBI Taxonomy" id="4460"/>
    <lineage>
        <taxon>Eukaryota</taxon>
        <taxon>Viridiplantae</taxon>
        <taxon>Streptophyta</taxon>
        <taxon>Embryophyta</taxon>
        <taxon>Tracheophyta</taxon>
        <taxon>Spermatophyta</taxon>
        <taxon>Magnoliopsida</taxon>
        <taxon>Liliopsida</taxon>
        <taxon>Araceae</taxon>
        <taxon>Aroideae</taxon>
        <taxon>Colocasieae</taxon>
        <taxon>Colocasia</taxon>
    </lineage>
</organism>
<dbReference type="EMBL" id="NMUH01000631">
    <property type="protein sequence ID" value="MQL82447.1"/>
    <property type="molecule type" value="Genomic_DNA"/>
</dbReference>
<reference evidence="1" key="1">
    <citation type="submission" date="2017-07" db="EMBL/GenBank/DDBJ databases">
        <title>Taro Niue Genome Assembly and Annotation.</title>
        <authorList>
            <person name="Atibalentja N."/>
            <person name="Keating K."/>
            <person name="Fields C.J."/>
        </authorList>
    </citation>
    <scope>NUCLEOTIDE SEQUENCE</scope>
    <source>
        <strain evidence="1">Niue_2</strain>
        <tissue evidence="1">Leaf</tissue>
    </source>
</reference>
<evidence type="ECO:0000313" key="1">
    <source>
        <dbReference type="EMBL" id="MQL82447.1"/>
    </source>
</evidence>
<gene>
    <name evidence="1" type="ORF">Taro_014928</name>
</gene>
<proteinExistence type="predicted"/>
<feature type="non-terminal residue" evidence="1">
    <location>
        <position position="88"/>
    </location>
</feature>
<keyword evidence="2" id="KW-1185">Reference proteome</keyword>